<proteinExistence type="predicted"/>
<protein>
    <submittedName>
        <fullName evidence="1">Uncharacterized protein</fullName>
    </submittedName>
</protein>
<dbReference type="AlphaFoldDB" id="A0A0A9DS08"/>
<reference evidence="1" key="1">
    <citation type="submission" date="2014-09" db="EMBL/GenBank/DDBJ databases">
        <authorList>
            <person name="Magalhaes I.L.F."/>
            <person name="Oliveira U."/>
            <person name="Santos F.R."/>
            <person name="Vidigal T.H.D.A."/>
            <person name="Brescovit A.D."/>
            <person name="Santos A.J."/>
        </authorList>
    </citation>
    <scope>NUCLEOTIDE SEQUENCE</scope>
    <source>
        <tissue evidence="1">Shoot tissue taken approximately 20 cm above the soil surface</tissue>
    </source>
</reference>
<dbReference type="EMBL" id="GBRH01206526">
    <property type="protein sequence ID" value="JAD91369.1"/>
    <property type="molecule type" value="Transcribed_RNA"/>
</dbReference>
<evidence type="ECO:0000313" key="1">
    <source>
        <dbReference type="EMBL" id="JAD91369.1"/>
    </source>
</evidence>
<name>A0A0A9DS08_ARUDO</name>
<accession>A0A0A9DS08</accession>
<organism evidence="1">
    <name type="scientific">Arundo donax</name>
    <name type="common">Giant reed</name>
    <name type="synonym">Donax arundinaceus</name>
    <dbReference type="NCBI Taxonomy" id="35708"/>
    <lineage>
        <taxon>Eukaryota</taxon>
        <taxon>Viridiplantae</taxon>
        <taxon>Streptophyta</taxon>
        <taxon>Embryophyta</taxon>
        <taxon>Tracheophyta</taxon>
        <taxon>Spermatophyta</taxon>
        <taxon>Magnoliopsida</taxon>
        <taxon>Liliopsida</taxon>
        <taxon>Poales</taxon>
        <taxon>Poaceae</taxon>
        <taxon>PACMAD clade</taxon>
        <taxon>Arundinoideae</taxon>
        <taxon>Arundineae</taxon>
        <taxon>Arundo</taxon>
    </lineage>
</organism>
<reference evidence="1" key="2">
    <citation type="journal article" date="2015" name="Data Brief">
        <title>Shoot transcriptome of the giant reed, Arundo donax.</title>
        <authorList>
            <person name="Barrero R.A."/>
            <person name="Guerrero F.D."/>
            <person name="Moolhuijzen P."/>
            <person name="Goolsby J.A."/>
            <person name="Tidwell J."/>
            <person name="Bellgard S.E."/>
            <person name="Bellgard M.I."/>
        </authorList>
    </citation>
    <scope>NUCLEOTIDE SEQUENCE</scope>
    <source>
        <tissue evidence="1">Shoot tissue taken approximately 20 cm above the soil surface</tissue>
    </source>
</reference>
<sequence>MVQSSWSLYCHTSEAINRMKKKAVDAAGQQRCAISQA</sequence>